<dbReference type="OrthoDB" id="9807765at2"/>
<keyword evidence="3" id="KW-0238">DNA-binding</keyword>
<dbReference type="STRING" id="1123237.Salmuc_03124"/>
<dbReference type="SUPFAM" id="SSF53850">
    <property type="entry name" value="Periplasmic binding protein-like II"/>
    <property type="match status" value="1"/>
</dbReference>
<evidence type="ECO:0000256" key="3">
    <source>
        <dbReference type="ARBA" id="ARBA00023125"/>
    </source>
</evidence>
<accession>S9Q722</accession>
<dbReference type="Pfam" id="PF03466">
    <property type="entry name" value="LysR_substrate"/>
    <property type="match status" value="1"/>
</dbReference>
<dbReference type="PRINTS" id="PR00039">
    <property type="entry name" value="HTHLYSR"/>
</dbReference>
<dbReference type="GO" id="GO:0006351">
    <property type="term" value="P:DNA-templated transcription"/>
    <property type="evidence" value="ECO:0007669"/>
    <property type="project" value="TreeGrafter"/>
</dbReference>
<dbReference type="SUPFAM" id="SSF46785">
    <property type="entry name" value="Winged helix' DNA-binding domain"/>
    <property type="match status" value="1"/>
</dbReference>
<name>S9Q722_9RHOB</name>
<organism evidence="6 7">
    <name type="scientific">Salipiger mucosus DSM 16094</name>
    <dbReference type="NCBI Taxonomy" id="1123237"/>
    <lineage>
        <taxon>Bacteria</taxon>
        <taxon>Pseudomonadati</taxon>
        <taxon>Pseudomonadota</taxon>
        <taxon>Alphaproteobacteria</taxon>
        <taxon>Rhodobacterales</taxon>
        <taxon>Roseobacteraceae</taxon>
        <taxon>Salipiger</taxon>
    </lineage>
</organism>
<evidence type="ECO:0000259" key="5">
    <source>
        <dbReference type="PROSITE" id="PS50931"/>
    </source>
</evidence>
<feature type="domain" description="HTH lysR-type" evidence="5">
    <location>
        <begin position="7"/>
        <end position="64"/>
    </location>
</feature>
<dbReference type="InterPro" id="IPR058163">
    <property type="entry name" value="LysR-type_TF_proteobact-type"/>
</dbReference>
<gene>
    <name evidence="6" type="ORF">Salmuc_03124</name>
</gene>
<comment type="similarity">
    <text evidence="1">Belongs to the LysR transcriptional regulatory family.</text>
</comment>
<dbReference type="Pfam" id="PF00126">
    <property type="entry name" value="HTH_1"/>
    <property type="match status" value="1"/>
</dbReference>
<keyword evidence="2" id="KW-0805">Transcription regulation</keyword>
<evidence type="ECO:0000313" key="7">
    <source>
        <dbReference type="Proteomes" id="UP000015347"/>
    </source>
</evidence>
<dbReference type="Gene3D" id="1.10.10.10">
    <property type="entry name" value="Winged helix-like DNA-binding domain superfamily/Winged helix DNA-binding domain"/>
    <property type="match status" value="1"/>
</dbReference>
<evidence type="ECO:0000256" key="1">
    <source>
        <dbReference type="ARBA" id="ARBA00009437"/>
    </source>
</evidence>
<dbReference type="InterPro" id="IPR036390">
    <property type="entry name" value="WH_DNA-bd_sf"/>
</dbReference>
<keyword evidence="4" id="KW-0804">Transcription</keyword>
<dbReference type="InterPro" id="IPR000847">
    <property type="entry name" value="LysR_HTH_N"/>
</dbReference>
<sequence length="296" mass="31919">MPMSRIPSLNWIRAFDAAGQHESFARAAAALNVSPAALSKQIAALETHLGARLFDRGPHSVTLTAAGRAFLPVVRESLMALEGSALSLFGTRQNRPVILRAPFVFNASWLASHLQDFRADNPDVRLHIVSGAAQEETPDEADVIEISFARVPPPDAMMLFGERITPVARAEIADRIGTPGDLISETLIEIGFHRTGWQTLLAREGLDFRLARAIHTESTQMALSLASGGAGIALARRPVSDFLQGSLGLVPCLEDCDLAGTQSFYLEDPFRKRSEPAQKTCDWIIARAAAEVTGGA</sequence>
<proteinExistence type="inferred from homology"/>
<keyword evidence="7" id="KW-1185">Reference proteome</keyword>
<dbReference type="PANTHER" id="PTHR30537">
    <property type="entry name" value="HTH-TYPE TRANSCRIPTIONAL REGULATOR"/>
    <property type="match status" value="1"/>
</dbReference>
<dbReference type="PANTHER" id="PTHR30537:SF74">
    <property type="entry name" value="HTH-TYPE TRANSCRIPTIONAL REGULATOR TRPI"/>
    <property type="match status" value="1"/>
</dbReference>
<dbReference type="InterPro" id="IPR005119">
    <property type="entry name" value="LysR_subst-bd"/>
</dbReference>
<dbReference type="AlphaFoldDB" id="S9Q722"/>
<dbReference type="InterPro" id="IPR036388">
    <property type="entry name" value="WH-like_DNA-bd_sf"/>
</dbReference>
<comment type="caution">
    <text evidence="6">The sequence shown here is derived from an EMBL/GenBank/DDBJ whole genome shotgun (WGS) entry which is preliminary data.</text>
</comment>
<evidence type="ECO:0000256" key="2">
    <source>
        <dbReference type="ARBA" id="ARBA00023015"/>
    </source>
</evidence>
<dbReference type="GO" id="GO:0003700">
    <property type="term" value="F:DNA-binding transcription factor activity"/>
    <property type="evidence" value="ECO:0007669"/>
    <property type="project" value="InterPro"/>
</dbReference>
<dbReference type="PROSITE" id="PS50931">
    <property type="entry name" value="HTH_LYSR"/>
    <property type="match status" value="1"/>
</dbReference>
<dbReference type="eggNOG" id="COG0583">
    <property type="taxonomic scope" value="Bacteria"/>
</dbReference>
<dbReference type="GO" id="GO:0043565">
    <property type="term" value="F:sequence-specific DNA binding"/>
    <property type="evidence" value="ECO:0007669"/>
    <property type="project" value="TreeGrafter"/>
</dbReference>
<evidence type="ECO:0000313" key="6">
    <source>
        <dbReference type="EMBL" id="EPX75837.1"/>
    </source>
</evidence>
<evidence type="ECO:0000256" key="4">
    <source>
        <dbReference type="ARBA" id="ARBA00023163"/>
    </source>
</evidence>
<dbReference type="Gene3D" id="3.40.190.10">
    <property type="entry name" value="Periplasmic binding protein-like II"/>
    <property type="match status" value="2"/>
</dbReference>
<dbReference type="Proteomes" id="UP000015347">
    <property type="component" value="Unassembled WGS sequence"/>
</dbReference>
<protein>
    <submittedName>
        <fullName evidence="6">Transcriptional regulator, LysR family</fullName>
    </submittedName>
</protein>
<reference evidence="7" key="1">
    <citation type="journal article" date="2014" name="Stand. Genomic Sci.">
        <title>Genome sequence of the exopolysaccharide-producing Salipiger mucosus type strain (DSM 16094(T)), a moderately halophilic member of the Roseobacter clade.</title>
        <authorList>
            <person name="Riedel T."/>
            <person name="Spring S."/>
            <person name="Fiebig A."/>
            <person name="Petersen J."/>
            <person name="Kyrpides N.C."/>
            <person name="Goker M."/>
            <person name="Klenk H.P."/>
        </authorList>
    </citation>
    <scope>NUCLEOTIDE SEQUENCE [LARGE SCALE GENOMIC DNA]</scope>
    <source>
        <strain evidence="7">DSM 16094</strain>
    </source>
</reference>
<dbReference type="EMBL" id="APVH01000066">
    <property type="protein sequence ID" value="EPX75837.1"/>
    <property type="molecule type" value="Genomic_DNA"/>
</dbReference>
<dbReference type="HOGENOM" id="CLU_039613_37_1_5"/>